<dbReference type="KEGG" id="hsal:JMJ58_08535"/>
<feature type="transmembrane region" description="Helical" evidence="1">
    <location>
        <begin position="189"/>
        <end position="208"/>
    </location>
</feature>
<dbReference type="GeneID" id="62875165"/>
<evidence type="ECO:0000256" key="1">
    <source>
        <dbReference type="SAM" id="Phobius"/>
    </source>
</evidence>
<reference evidence="2 3" key="1">
    <citation type="submission" date="2021-01" db="EMBL/GenBank/DDBJ databases">
        <title>Genome Sequence and Methylation Pattern of Haloterrigena salifodinae BOL5-1, An Extremely Halophilic Archaeon from a Bolivian Salt Mine.</title>
        <authorList>
            <person name="DasSarma P."/>
            <person name="Anton B.P."/>
            <person name="DasSarma S.L."/>
            <person name="von Ehrenheim H.A.L."/>
            <person name="Martinez F.L."/>
            <person name="Guzman D."/>
            <person name="Roberts R.J."/>
            <person name="DasSarma S."/>
        </authorList>
    </citation>
    <scope>NUCLEOTIDE SEQUENCE [LARGE SCALE GENOMIC DNA]</scope>
    <source>
        <strain evidence="2 3">BOL5-1</strain>
    </source>
</reference>
<protein>
    <submittedName>
        <fullName evidence="2">Uncharacterized protein</fullName>
    </submittedName>
</protein>
<dbReference type="OrthoDB" id="199324at2157"/>
<dbReference type="RefSeq" id="WP_204749048.1">
    <property type="nucleotide sequence ID" value="NZ_CP069188.1"/>
</dbReference>
<accession>A0A8T8E5G3</accession>
<name>A0A8T8E5G3_9EURY</name>
<feature type="transmembrane region" description="Helical" evidence="1">
    <location>
        <begin position="159"/>
        <end position="177"/>
    </location>
</feature>
<feature type="transmembrane region" description="Helical" evidence="1">
    <location>
        <begin position="33"/>
        <end position="54"/>
    </location>
</feature>
<dbReference type="AlphaFoldDB" id="A0A8T8E5G3"/>
<evidence type="ECO:0000313" key="3">
    <source>
        <dbReference type="Proteomes" id="UP000637819"/>
    </source>
</evidence>
<feature type="transmembrane region" description="Helical" evidence="1">
    <location>
        <begin position="66"/>
        <end position="86"/>
    </location>
</feature>
<keyword evidence="3" id="KW-1185">Reference proteome</keyword>
<keyword evidence="1" id="KW-0812">Transmembrane</keyword>
<keyword evidence="1" id="KW-0472">Membrane</keyword>
<organism evidence="2 3">
    <name type="scientific">Haloterrigena salifodinae</name>
    <dbReference type="NCBI Taxonomy" id="2675099"/>
    <lineage>
        <taxon>Archaea</taxon>
        <taxon>Methanobacteriati</taxon>
        <taxon>Methanobacteriota</taxon>
        <taxon>Stenosarchaea group</taxon>
        <taxon>Halobacteria</taxon>
        <taxon>Halobacteriales</taxon>
        <taxon>Natrialbaceae</taxon>
        <taxon>Haloterrigena</taxon>
    </lineage>
</organism>
<proteinExistence type="predicted"/>
<evidence type="ECO:0000313" key="2">
    <source>
        <dbReference type="EMBL" id="QRV16897.1"/>
    </source>
</evidence>
<keyword evidence="1" id="KW-1133">Transmembrane helix</keyword>
<sequence>MTKDMTEDFPANEAAQALSEIGGYDETLTARTFGLNLMVFALAIAAIPISYTAADPWLTDYDTGSLALAVLWLPWIAGAVIITATLWTTHSITRGQEQQSLSERALGIGFTVLFFVIAAVVSITLGSDATIYTIMGITGGILTAIIGVVFYFVYNSRWVLTPMIVAGTAIVLASIAIRLGDLSLTGEGFALGLVQGCAYFVTGWIITYRG</sequence>
<dbReference type="EMBL" id="CP069188">
    <property type="protein sequence ID" value="QRV16897.1"/>
    <property type="molecule type" value="Genomic_DNA"/>
</dbReference>
<dbReference type="Proteomes" id="UP000637819">
    <property type="component" value="Chromosome"/>
</dbReference>
<feature type="transmembrane region" description="Helical" evidence="1">
    <location>
        <begin position="106"/>
        <end position="125"/>
    </location>
</feature>
<feature type="transmembrane region" description="Helical" evidence="1">
    <location>
        <begin position="131"/>
        <end position="152"/>
    </location>
</feature>
<gene>
    <name evidence="2" type="ORF">JMJ58_08535</name>
</gene>